<evidence type="ECO:0000256" key="5">
    <source>
        <dbReference type="ARBA" id="ARBA00023163"/>
    </source>
</evidence>
<dbReference type="AlphaFoldDB" id="A0A1J9RRW4"/>
<dbReference type="GO" id="GO:0006351">
    <property type="term" value="P:DNA-templated transcription"/>
    <property type="evidence" value="ECO:0007669"/>
    <property type="project" value="InterPro"/>
</dbReference>
<dbReference type="InterPro" id="IPR001138">
    <property type="entry name" value="Zn2Cys6_DnaBD"/>
</dbReference>
<evidence type="ECO:0000256" key="6">
    <source>
        <dbReference type="ARBA" id="ARBA00023242"/>
    </source>
</evidence>
<dbReference type="Gene3D" id="4.10.240.10">
    <property type="entry name" value="Zn(2)-C6 fungal-type DNA-binding domain"/>
    <property type="match status" value="1"/>
</dbReference>
<dbReference type="CDD" id="cd00067">
    <property type="entry name" value="GAL4"/>
    <property type="match status" value="1"/>
</dbReference>
<dbReference type="InterPro" id="IPR036397">
    <property type="entry name" value="RNaseH_sf"/>
</dbReference>
<gene>
    <name evidence="9" type="ORF">BKCO1_5100049</name>
</gene>
<keyword evidence="6" id="KW-0539">Nucleus</keyword>
<reference evidence="9 10" key="1">
    <citation type="submission" date="2016-10" db="EMBL/GenBank/DDBJ databases">
        <title>Proteomics and genomics reveal pathogen-plant mechanisms compatible with a hemibiotrophic lifestyle of Diplodia corticola.</title>
        <authorList>
            <person name="Fernandes I."/>
            <person name="De Jonge R."/>
            <person name="Van De Peer Y."/>
            <person name="Devreese B."/>
            <person name="Alves A."/>
            <person name="Esteves A.C."/>
        </authorList>
    </citation>
    <scope>NUCLEOTIDE SEQUENCE [LARGE SCALE GENOMIC DNA]</scope>
    <source>
        <strain evidence="9 10">CBS 112549</strain>
    </source>
</reference>
<comment type="caution">
    <text evidence="9">The sequence shown here is derived from an EMBL/GenBank/DDBJ whole genome shotgun (WGS) entry which is preliminary data.</text>
</comment>
<evidence type="ECO:0000313" key="10">
    <source>
        <dbReference type="Proteomes" id="UP000183809"/>
    </source>
</evidence>
<evidence type="ECO:0000256" key="2">
    <source>
        <dbReference type="ARBA" id="ARBA00022833"/>
    </source>
</evidence>
<evidence type="ECO:0000313" key="9">
    <source>
        <dbReference type="EMBL" id="OJD31175.1"/>
    </source>
</evidence>
<evidence type="ECO:0000256" key="3">
    <source>
        <dbReference type="ARBA" id="ARBA00023015"/>
    </source>
</evidence>
<dbReference type="SUPFAM" id="SSF53098">
    <property type="entry name" value="Ribonuclease H-like"/>
    <property type="match status" value="1"/>
</dbReference>
<dbReference type="OrthoDB" id="4337792at2759"/>
<dbReference type="RefSeq" id="XP_020127435.1">
    <property type="nucleotide sequence ID" value="XM_020276969.1"/>
</dbReference>
<dbReference type="EMBL" id="MNUE01000051">
    <property type="protein sequence ID" value="OJD31175.1"/>
    <property type="molecule type" value="Genomic_DNA"/>
</dbReference>
<dbReference type="GeneID" id="31017230"/>
<dbReference type="Proteomes" id="UP000183809">
    <property type="component" value="Unassembled WGS sequence"/>
</dbReference>
<dbReference type="PROSITE" id="PS00463">
    <property type="entry name" value="ZN2_CY6_FUNGAL_1"/>
    <property type="match status" value="1"/>
</dbReference>
<dbReference type="InterPro" id="IPR007219">
    <property type="entry name" value="XnlR_reg_dom"/>
</dbReference>
<dbReference type="SMART" id="SM00906">
    <property type="entry name" value="Fungal_trans"/>
    <property type="match status" value="1"/>
</dbReference>
<dbReference type="PROSITE" id="PS50048">
    <property type="entry name" value="ZN2_CY6_FUNGAL_2"/>
    <property type="match status" value="1"/>
</dbReference>
<proteinExistence type="predicted"/>
<feature type="region of interest" description="Disordered" evidence="7">
    <location>
        <begin position="455"/>
        <end position="477"/>
    </location>
</feature>
<feature type="region of interest" description="Disordered" evidence="7">
    <location>
        <begin position="207"/>
        <end position="229"/>
    </location>
</feature>
<dbReference type="GO" id="GO:0005634">
    <property type="term" value="C:nucleus"/>
    <property type="evidence" value="ECO:0007669"/>
    <property type="project" value="TreeGrafter"/>
</dbReference>
<keyword evidence="10" id="KW-1185">Reference proteome</keyword>
<dbReference type="InterPro" id="IPR036864">
    <property type="entry name" value="Zn2-C6_fun-type_DNA-bd_sf"/>
</dbReference>
<dbReference type="Gene3D" id="3.30.420.10">
    <property type="entry name" value="Ribonuclease H-like superfamily/Ribonuclease H"/>
    <property type="match status" value="1"/>
</dbReference>
<dbReference type="InterPro" id="IPR012337">
    <property type="entry name" value="RNaseH-like_sf"/>
</dbReference>
<dbReference type="InterPro" id="IPR051430">
    <property type="entry name" value="Fungal_TF_Env_Response"/>
</dbReference>
<evidence type="ECO:0000256" key="4">
    <source>
        <dbReference type="ARBA" id="ARBA00023125"/>
    </source>
</evidence>
<dbReference type="PANTHER" id="PTHR31944">
    <property type="entry name" value="HEME-RESPONSIVE ZINC FINGER TRANSCRIPTION FACTOR HAP1"/>
    <property type="match status" value="1"/>
</dbReference>
<keyword evidence="4" id="KW-0238">DNA-binding</keyword>
<dbReference type="SUPFAM" id="SSF57701">
    <property type="entry name" value="Zn2/Cys6 DNA-binding domain"/>
    <property type="match status" value="1"/>
</dbReference>
<dbReference type="CDD" id="cd12148">
    <property type="entry name" value="fungal_TF_MHR"/>
    <property type="match status" value="1"/>
</dbReference>
<organism evidence="9 10">
    <name type="scientific">Diplodia corticola</name>
    <dbReference type="NCBI Taxonomy" id="236234"/>
    <lineage>
        <taxon>Eukaryota</taxon>
        <taxon>Fungi</taxon>
        <taxon>Dikarya</taxon>
        <taxon>Ascomycota</taxon>
        <taxon>Pezizomycotina</taxon>
        <taxon>Dothideomycetes</taxon>
        <taxon>Dothideomycetes incertae sedis</taxon>
        <taxon>Botryosphaeriales</taxon>
        <taxon>Botryosphaeriaceae</taxon>
        <taxon>Diplodia</taxon>
    </lineage>
</organism>
<keyword evidence="1" id="KW-0479">Metal-binding</keyword>
<evidence type="ECO:0000256" key="1">
    <source>
        <dbReference type="ARBA" id="ARBA00022723"/>
    </source>
</evidence>
<dbReference type="GO" id="GO:0000978">
    <property type="term" value="F:RNA polymerase II cis-regulatory region sequence-specific DNA binding"/>
    <property type="evidence" value="ECO:0007669"/>
    <property type="project" value="TreeGrafter"/>
</dbReference>
<keyword evidence="5" id="KW-0804">Transcription</keyword>
<dbReference type="Pfam" id="PF04082">
    <property type="entry name" value="Fungal_trans"/>
    <property type="match status" value="1"/>
</dbReference>
<dbReference type="Pfam" id="PF00172">
    <property type="entry name" value="Zn_clus"/>
    <property type="match status" value="1"/>
</dbReference>
<accession>A0A1J9RRW4</accession>
<protein>
    <submittedName>
        <fullName evidence="9">C6 zinc finger domain-containing protein</fullName>
    </submittedName>
</protein>
<feature type="compositionally biased region" description="Pro residues" evidence="7">
    <location>
        <begin position="326"/>
        <end position="339"/>
    </location>
</feature>
<sequence>MSSYSPSTILRIYGLRPWKRTSSIPEDYFIDLNPEKDLFQVQKWTADDYRLMPNEATVVLRIHAACRGDRASYGVFVSANSRYNGQELLPAAFPQTKARAEIEAFHHALDAVGNITRDHPEIVDVKIGTGSDFLVEALCNGPMWLLMMNDGLEERTPQHADFVRFRQIDEHVQEVESNGRIRVQIWHLGGDFHYAAQDLAYDALSRHFDGGPQQAPRRRGSGKRAAGGAKVAGRVPIVPGIADSAMEYPAQAVGLQSLPALLCSQLSAANAMDKEGSAPRPGPTRRRRPALACEACRARKIKCDRNAPCNKCIRGKRARSCTYVPEPGPPVARPRPANPTPSNSLPSPLSANGPPSHPPNPAHQPSEPSNSALHSPAVTEAASAKPLPAELQPTSQPNERSHLPTKATRDKGKLFGASHWTNTAENLPQLLRFDELDPARHPQIKSLLQTCKQHARKAKTHPNPAEPTASHLRDKLPPRPVADRLLQQYLETFETVYRVHHVPSFRQEYDQYWSSPESAPEASVVKLLLVLALGTCFDDDDDASTAADSWYFASMQWVLAAHAWASSPFSKNRRITLAGVQIHCLLMLARQTHAVGGDFVWVSAGSLLRTAMQIGLNRDPVQLQLSSPVEIEVRRRVWATTTELLVQASIDAGQPPLFSTDDFDCEPPSDTYGFDMHSRDHIPSISEGDSSEPPISAQNILSESLPVRLQIAKFLNHFRSDLSYSTALDLSTRLTKHIRRRLACFNPSSQRELFQCKMVEFLTYRFLIALHQAFAAKSKESPSYYFSRKMCLDASLLVLNINHPEPGSRFYQKLVALGNGMLHTTFLQASSFVVLELIWQQDDSTGFSSLVTESSMTARREQLAAIRLYATALRERLGRGQSNFKAYVFLASAITQLEHVDGKNPDAEMLISRLEKLLRDCSEILAQAASWRSDLPNGQIDTPSAHTSELGDLGFDIGNYPFDWELSNVMPLSNTLFPEPIYWPVQE</sequence>
<feature type="compositionally biased region" description="Low complexity" evidence="7">
    <location>
        <begin position="340"/>
        <end position="354"/>
    </location>
</feature>
<evidence type="ECO:0000256" key="7">
    <source>
        <dbReference type="SAM" id="MobiDB-lite"/>
    </source>
</evidence>
<dbReference type="PANTHER" id="PTHR31944:SF131">
    <property type="entry name" value="HEME-RESPONSIVE ZINC FINGER TRANSCRIPTION FACTOR HAP1"/>
    <property type="match status" value="1"/>
</dbReference>
<dbReference type="GO" id="GO:0001228">
    <property type="term" value="F:DNA-binding transcription activator activity, RNA polymerase II-specific"/>
    <property type="evidence" value="ECO:0007669"/>
    <property type="project" value="TreeGrafter"/>
</dbReference>
<feature type="region of interest" description="Disordered" evidence="7">
    <location>
        <begin position="320"/>
        <end position="407"/>
    </location>
</feature>
<dbReference type="GO" id="GO:0008270">
    <property type="term" value="F:zinc ion binding"/>
    <property type="evidence" value="ECO:0007669"/>
    <property type="project" value="InterPro"/>
</dbReference>
<feature type="domain" description="Zn(2)-C6 fungal-type" evidence="8">
    <location>
        <begin position="292"/>
        <end position="323"/>
    </location>
</feature>
<keyword evidence="2" id="KW-0862">Zinc</keyword>
<evidence type="ECO:0000259" key="8">
    <source>
        <dbReference type="PROSITE" id="PS50048"/>
    </source>
</evidence>
<dbReference type="SMART" id="SM00066">
    <property type="entry name" value="GAL4"/>
    <property type="match status" value="1"/>
</dbReference>
<name>A0A1J9RRW4_9PEZI</name>
<keyword evidence="3" id="KW-0805">Transcription regulation</keyword>